<dbReference type="Gene3D" id="1.20.1300.10">
    <property type="entry name" value="Fumarate reductase/succinate dehydrogenase, transmembrane subunit"/>
    <property type="match status" value="1"/>
</dbReference>
<evidence type="ECO:0000256" key="1">
    <source>
        <dbReference type="ARBA" id="ARBA00022475"/>
    </source>
</evidence>
<dbReference type="InterPro" id="IPR003510">
    <property type="entry name" value="Fumarate_red_C"/>
</dbReference>
<keyword evidence="7" id="KW-1185">Reference proteome</keyword>
<evidence type="ECO:0000256" key="4">
    <source>
        <dbReference type="ARBA" id="ARBA00023136"/>
    </source>
</evidence>
<dbReference type="SUPFAM" id="SSF81343">
    <property type="entry name" value="Fumarate reductase respiratory complex transmembrane subunits"/>
    <property type="match status" value="1"/>
</dbReference>
<keyword evidence="1" id="KW-1003">Cell membrane</keyword>
<feature type="transmembrane region" description="Helical" evidence="5">
    <location>
        <begin position="69"/>
        <end position="95"/>
    </location>
</feature>
<keyword evidence="3 5" id="KW-1133">Transmembrane helix</keyword>
<dbReference type="RefSeq" id="WP_345488105.1">
    <property type="nucleotide sequence ID" value="NZ_BAABHY010000001.1"/>
</dbReference>
<gene>
    <name evidence="6" type="primary">frdC</name>
    <name evidence="6" type="ORF">GCM10023211_03500</name>
</gene>
<proteinExistence type="predicted"/>
<name>A0ABP9N1G1_9GAMM</name>
<reference evidence="7" key="1">
    <citation type="journal article" date="2019" name="Int. J. Syst. Evol. Microbiol.">
        <title>The Global Catalogue of Microorganisms (GCM) 10K type strain sequencing project: providing services to taxonomists for standard genome sequencing and annotation.</title>
        <authorList>
            <consortium name="The Broad Institute Genomics Platform"/>
            <consortium name="The Broad Institute Genome Sequencing Center for Infectious Disease"/>
            <person name="Wu L."/>
            <person name="Ma J."/>
        </authorList>
    </citation>
    <scope>NUCLEOTIDE SEQUENCE [LARGE SCALE GENOMIC DNA]</scope>
    <source>
        <strain evidence="7">JCM 18050</strain>
    </source>
</reference>
<evidence type="ECO:0000256" key="2">
    <source>
        <dbReference type="ARBA" id="ARBA00022692"/>
    </source>
</evidence>
<evidence type="ECO:0000256" key="5">
    <source>
        <dbReference type="SAM" id="Phobius"/>
    </source>
</evidence>
<evidence type="ECO:0000256" key="3">
    <source>
        <dbReference type="ARBA" id="ARBA00022989"/>
    </source>
</evidence>
<organism evidence="6 7">
    <name type="scientific">Orbus sasakiae</name>
    <dbReference type="NCBI Taxonomy" id="1078475"/>
    <lineage>
        <taxon>Bacteria</taxon>
        <taxon>Pseudomonadati</taxon>
        <taxon>Pseudomonadota</taxon>
        <taxon>Gammaproteobacteria</taxon>
        <taxon>Orbales</taxon>
        <taxon>Orbaceae</taxon>
        <taxon>Orbus</taxon>
    </lineage>
</organism>
<dbReference type="EMBL" id="BAABHY010000001">
    <property type="protein sequence ID" value="GAA5105067.1"/>
    <property type="molecule type" value="Genomic_DNA"/>
</dbReference>
<comment type="caution">
    <text evidence="6">The sequence shown here is derived from an EMBL/GenBank/DDBJ whole genome shotgun (WGS) entry which is preliminary data.</text>
</comment>
<dbReference type="PIRSF" id="PIRSF000180">
    <property type="entry name" value="FrdC"/>
    <property type="match status" value="1"/>
</dbReference>
<dbReference type="InterPro" id="IPR034804">
    <property type="entry name" value="SQR/QFR_C/D"/>
</dbReference>
<evidence type="ECO:0000313" key="7">
    <source>
        <dbReference type="Proteomes" id="UP001500171"/>
    </source>
</evidence>
<keyword evidence="2 5" id="KW-0812">Transmembrane</keyword>
<protein>
    <submittedName>
        <fullName evidence="6">Fumarate reductase subunit FrdC</fullName>
    </submittedName>
</protein>
<feature type="transmembrane region" description="Helical" evidence="5">
    <location>
        <begin position="115"/>
        <end position="141"/>
    </location>
</feature>
<evidence type="ECO:0000313" key="6">
    <source>
        <dbReference type="EMBL" id="GAA5105067.1"/>
    </source>
</evidence>
<feature type="transmembrane region" description="Helical" evidence="5">
    <location>
        <begin position="39"/>
        <end position="57"/>
    </location>
</feature>
<keyword evidence="4 5" id="KW-0472">Membrane</keyword>
<dbReference type="Pfam" id="PF02300">
    <property type="entry name" value="Fumarate_red_C"/>
    <property type="match status" value="1"/>
</dbReference>
<accession>A0ABP9N1G1</accession>
<dbReference type="Proteomes" id="UP001500171">
    <property type="component" value="Unassembled WGS sequence"/>
</dbReference>
<sequence length="142" mass="16534">MNIDNQNKSYRNPHCAKMDTKWWRKISHYTFYIMRESTAFFMIWVSIVLMYGVVCAHTNDVGQDEFYRFIFFLQHPIVVVINVLALLAALLHTVTWFNLAPKATNVVIAAKKPPAFMFVASLWIITLAVSICLLMTVYGYFR</sequence>